<accession>A0A923PIR2</accession>
<sequence>MPNQLMFLRHLTLAFLLLMLAGCTGCEPIDGSNLSDPCEGRQCRIGSTCEGGECICNDPALTIGPSFCINPQYTDSWVTYDVTPISDTMVVALNGQQWRDLDWENLPERAISFRGWSYARGGDHSIGPSVTLTRSPFNPDTLGIYPITRQMVTYHYIEGCCSCIALFRGRLVNENTIQGYVTTSGCTNPGENGFPPVKYERYPMTWHRLN</sequence>
<feature type="chain" id="PRO_5036920691" evidence="1">
    <location>
        <begin position="27"/>
        <end position="210"/>
    </location>
</feature>
<comment type="caution">
    <text evidence="2">The sequence shown here is derived from an EMBL/GenBank/DDBJ whole genome shotgun (WGS) entry which is preliminary data.</text>
</comment>
<gene>
    <name evidence="2" type="ORF">H9S92_07740</name>
</gene>
<evidence type="ECO:0000313" key="3">
    <source>
        <dbReference type="Proteomes" id="UP000650081"/>
    </source>
</evidence>
<reference evidence="2" key="1">
    <citation type="submission" date="2020-08" db="EMBL/GenBank/DDBJ databases">
        <title>Lewinella bacteria from marine environments.</title>
        <authorList>
            <person name="Zhong Y."/>
        </authorList>
    </citation>
    <scope>NUCLEOTIDE SEQUENCE</scope>
    <source>
        <strain evidence="2">KCTC 42187</strain>
    </source>
</reference>
<dbReference type="EMBL" id="JACSIT010000090">
    <property type="protein sequence ID" value="MBC6994049.1"/>
    <property type="molecule type" value="Genomic_DNA"/>
</dbReference>
<keyword evidence="3" id="KW-1185">Reference proteome</keyword>
<organism evidence="2 3">
    <name type="scientific">Neolewinella lacunae</name>
    <dbReference type="NCBI Taxonomy" id="1517758"/>
    <lineage>
        <taxon>Bacteria</taxon>
        <taxon>Pseudomonadati</taxon>
        <taxon>Bacteroidota</taxon>
        <taxon>Saprospiria</taxon>
        <taxon>Saprospirales</taxon>
        <taxon>Lewinellaceae</taxon>
        <taxon>Neolewinella</taxon>
    </lineage>
</organism>
<keyword evidence="1" id="KW-0732">Signal</keyword>
<dbReference type="Proteomes" id="UP000650081">
    <property type="component" value="Unassembled WGS sequence"/>
</dbReference>
<dbReference type="RefSeq" id="WP_187466139.1">
    <property type="nucleotide sequence ID" value="NZ_JACSIT010000090.1"/>
</dbReference>
<evidence type="ECO:0000256" key="1">
    <source>
        <dbReference type="SAM" id="SignalP"/>
    </source>
</evidence>
<evidence type="ECO:0000313" key="2">
    <source>
        <dbReference type="EMBL" id="MBC6994049.1"/>
    </source>
</evidence>
<protein>
    <submittedName>
        <fullName evidence="2">Uncharacterized protein</fullName>
    </submittedName>
</protein>
<name>A0A923PIR2_9BACT</name>
<dbReference type="AlphaFoldDB" id="A0A923PIR2"/>
<feature type="signal peptide" evidence="1">
    <location>
        <begin position="1"/>
        <end position="26"/>
    </location>
</feature>
<proteinExistence type="predicted"/>